<dbReference type="AlphaFoldDB" id="A0A431VCA8"/>
<dbReference type="RefSeq" id="WP_126619166.1">
    <property type="nucleotide sequence ID" value="NZ_JBHUCY010000002.1"/>
</dbReference>
<gene>
    <name evidence="3" type="ORF">EJ903_21100</name>
</gene>
<dbReference type="PROSITE" id="PS50975">
    <property type="entry name" value="ATP_GRASP"/>
    <property type="match status" value="1"/>
</dbReference>
<dbReference type="OrthoDB" id="9765608at2"/>
<organism evidence="3 4">
    <name type="scientific">Azospirillum griseum</name>
    <dbReference type="NCBI Taxonomy" id="2496639"/>
    <lineage>
        <taxon>Bacteria</taxon>
        <taxon>Pseudomonadati</taxon>
        <taxon>Pseudomonadota</taxon>
        <taxon>Alphaproteobacteria</taxon>
        <taxon>Rhodospirillales</taxon>
        <taxon>Azospirillaceae</taxon>
        <taxon>Azospirillum</taxon>
    </lineage>
</organism>
<dbReference type="Gene3D" id="3.40.50.20">
    <property type="match status" value="1"/>
</dbReference>
<dbReference type="Proteomes" id="UP000277007">
    <property type="component" value="Unassembled WGS sequence"/>
</dbReference>
<evidence type="ECO:0000256" key="1">
    <source>
        <dbReference type="PROSITE-ProRule" id="PRU00409"/>
    </source>
</evidence>
<feature type="domain" description="ATP-grasp" evidence="2">
    <location>
        <begin position="118"/>
        <end position="317"/>
    </location>
</feature>
<sequence>MACLLITSAGSLVADAILRCLRPLRPRLTIVGVNSVASAIAFGCDRLHRVPPTANRAAYETALRAVLEREKPDLVLAGRDEDIPALAAAVDHAAFPHPAFPLPPPALAPLFADKAQAHGFAVRHGLAFAPTALGGDAARALAHAHGFPLIAKPRGGAGSQGVLLVRNRAELERVADDTGLIVQAFLDPQGIGGDWKAALQPDAMPWRHGLTDLETTVELVIGPDGRVVALCGDHGVTAPPLRRAVRLVEDDALAAVGLGWAAALAAAGHRGPVNIQGKRLADGRFMPYEVGGRFGGTTVARALLGRNLVRDLVSSWLGWPSGPEETRRPLRMKGLGVSRLSPPLSWRRAFDETGEWTAPVDRRAAPGWPDLWLDADDDEARSAPLPERLGGAVPDVWALAAHAARHGLPFVPTIASPDEGETLACLSPSRLVVKPRRGEGPVHLLAPSDAMAALAGGDRVAQPALDAAALAEPRARWTALPALPWIWTVDDRVGAVEGAVAADGSVTAIRCALCAQRGGVPVAARALGDTPDRAAMVDALGRWGASLAPLGHRGPLRLTGSWDEGGRWLPFSASGRLNGLPPASDGDRDAEVRLLRPMAEPEID</sequence>
<protein>
    <recommendedName>
        <fullName evidence="2">ATP-grasp domain-containing protein</fullName>
    </recommendedName>
</protein>
<dbReference type="GO" id="GO:0046872">
    <property type="term" value="F:metal ion binding"/>
    <property type="evidence" value="ECO:0007669"/>
    <property type="project" value="InterPro"/>
</dbReference>
<dbReference type="EMBL" id="RXMA01000026">
    <property type="protein sequence ID" value="RTR16286.1"/>
    <property type="molecule type" value="Genomic_DNA"/>
</dbReference>
<keyword evidence="1" id="KW-0547">Nucleotide-binding</keyword>
<evidence type="ECO:0000259" key="2">
    <source>
        <dbReference type="PROSITE" id="PS50975"/>
    </source>
</evidence>
<dbReference type="SUPFAM" id="SSF56059">
    <property type="entry name" value="Glutathione synthetase ATP-binding domain-like"/>
    <property type="match status" value="1"/>
</dbReference>
<proteinExistence type="predicted"/>
<evidence type="ECO:0000313" key="4">
    <source>
        <dbReference type="Proteomes" id="UP000277007"/>
    </source>
</evidence>
<dbReference type="GO" id="GO:0005524">
    <property type="term" value="F:ATP binding"/>
    <property type="evidence" value="ECO:0007669"/>
    <property type="project" value="UniProtKB-UniRule"/>
</dbReference>
<name>A0A431VCA8_9PROT</name>
<accession>A0A431VCA8</accession>
<comment type="caution">
    <text evidence="3">The sequence shown here is derived from an EMBL/GenBank/DDBJ whole genome shotgun (WGS) entry which is preliminary data.</text>
</comment>
<keyword evidence="4" id="KW-1185">Reference proteome</keyword>
<reference evidence="3 4" key="1">
    <citation type="submission" date="2018-12" db="EMBL/GenBank/DDBJ databases">
        <authorList>
            <person name="Yang Y."/>
        </authorList>
    </citation>
    <scope>NUCLEOTIDE SEQUENCE [LARGE SCALE GENOMIC DNA]</scope>
    <source>
        <strain evidence="3 4">L-25-5w-1</strain>
    </source>
</reference>
<evidence type="ECO:0000313" key="3">
    <source>
        <dbReference type="EMBL" id="RTR16286.1"/>
    </source>
</evidence>
<keyword evidence="1" id="KW-0067">ATP-binding</keyword>
<dbReference type="Gene3D" id="3.30.1490.20">
    <property type="entry name" value="ATP-grasp fold, A domain"/>
    <property type="match status" value="1"/>
</dbReference>
<dbReference type="InterPro" id="IPR013815">
    <property type="entry name" value="ATP_grasp_subdomain_1"/>
</dbReference>
<dbReference type="Gene3D" id="3.30.470.20">
    <property type="entry name" value="ATP-grasp fold, B domain"/>
    <property type="match status" value="1"/>
</dbReference>
<dbReference type="InterPro" id="IPR011761">
    <property type="entry name" value="ATP-grasp"/>
</dbReference>